<gene>
    <name evidence="2" type="ORF">H8S23_02275</name>
</gene>
<organism evidence="2 3">
    <name type="scientific">Anaerofilum hominis</name>
    <dbReference type="NCBI Taxonomy" id="2763016"/>
    <lineage>
        <taxon>Bacteria</taxon>
        <taxon>Bacillati</taxon>
        <taxon>Bacillota</taxon>
        <taxon>Clostridia</taxon>
        <taxon>Eubacteriales</taxon>
        <taxon>Oscillospiraceae</taxon>
        <taxon>Anaerofilum</taxon>
    </lineage>
</organism>
<sequence length="169" mass="18996">MILIAALCILQFQTAFRDNFVRQEELHQTLYEVTDKPFVDSHYLPASALQPWDGITVPEEAGLTREIFAEKGNLKVIFKAEQPGNKLVVPKYFYPGYEAVLQETGERLMCEKSADGFLQIVLNTTTEGTVKVHYRGTAIQFVSAGVSFLAAVALMGAYFRRRRKSVGEK</sequence>
<keyword evidence="3" id="KW-1185">Reference proteome</keyword>
<keyword evidence="1" id="KW-0812">Transmembrane</keyword>
<evidence type="ECO:0000313" key="2">
    <source>
        <dbReference type="EMBL" id="MBC5580323.1"/>
    </source>
</evidence>
<keyword evidence="1" id="KW-1133">Transmembrane helix</keyword>
<dbReference type="RefSeq" id="WP_186886685.1">
    <property type="nucleotide sequence ID" value="NZ_JACONZ010000001.1"/>
</dbReference>
<dbReference type="Proteomes" id="UP000659630">
    <property type="component" value="Unassembled WGS sequence"/>
</dbReference>
<dbReference type="EMBL" id="JACONZ010000001">
    <property type="protein sequence ID" value="MBC5580323.1"/>
    <property type="molecule type" value="Genomic_DNA"/>
</dbReference>
<proteinExistence type="predicted"/>
<evidence type="ECO:0000313" key="3">
    <source>
        <dbReference type="Proteomes" id="UP000659630"/>
    </source>
</evidence>
<evidence type="ECO:0000256" key="1">
    <source>
        <dbReference type="SAM" id="Phobius"/>
    </source>
</evidence>
<feature type="transmembrane region" description="Helical" evidence="1">
    <location>
        <begin position="138"/>
        <end position="159"/>
    </location>
</feature>
<keyword evidence="1" id="KW-0472">Membrane</keyword>
<dbReference type="AlphaFoldDB" id="A0A923I4U8"/>
<name>A0A923I4U8_9FIRM</name>
<comment type="caution">
    <text evidence="2">The sequence shown here is derived from an EMBL/GenBank/DDBJ whole genome shotgun (WGS) entry which is preliminary data.</text>
</comment>
<protein>
    <submittedName>
        <fullName evidence="2">Uncharacterized protein</fullName>
    </submittedName>
</protein>
<reference evidence="2" key="1">
    <citation type="submission" date="2020-08" db="EMBL/GenBank/DDBJ databases">
        <title>Genome public.</title>
        <authorList>
            <person name="Liu C."/>
            <person name="Sun Q."/>
        </authorList>
    </citation>
    <scope>NUCLEOTIDE SEQUENCE</scope>
    <source>
        <strain evidence="2">BX8</strain>
    </source>
</reference>
<accession>A0A923I4U8</accession>